<evidence type="ECO:0000256" key="8">
    <source>
        <dbReference type="SAM" id="Phobius"/>
    </source>
</evidence>
<reference evidence="9 10" key="1">
    <citation type="journal article" date="2017" name="Nat. Ecol. Evol.">
        <title>Scallop genome provides insights into evolution of bilaterian karyotype and development.</title>
        <authorList>
            <person name="Wang S."/>
            <person name="Zhang J."/>
            <person name="Jiao W."/>
            <person name="Li J."/>
            <person name="Xun X."/>
            <person name="Sun Y."/>
            <person name="Guo X."/>
            <person name="Huan P."/>
            <person name="Dong B."/>
            <person name="Zhang L."/>
            <person name="Hu X."/>
            <person name="Sun X."/>
            <person name="Wang J."/>
            <person name="Zhao C."/>
            <person name="Wang Y."/>
            <person name="Wang D."/>
            <person name="Huang X."/>
            <person name="Wang R."/>
            <person name="Lv J."/>
            <person name="Li Y."/>
            <person name="Zhang Z."/>
            <person name="Liu B."/>
            <person name="Lu W."/>
            <person name="Hui Y."/>
            <person name="Liang J."/>
            <person name="Zhou Z."/>
            <person name="Hou R."/>
            <person name="Li X."/>
            <person name="Liu Y."/>
            <person name="Li H."/>
            <person name="Ning X."/>
            <person name="Lin Y."/>
            <person name="Zhao L."/>
            <person name="Xing Q."/>
            <person name="Dou J."/>
            <person name="Li Y."/>
            <person name="Mao J."/>
            <person name="Guo H."/>
            <person name="Dou H."/>
            <person name="Li T."/>
            <person name="Mu C."/>
            <person name="Jiang W."/>
            <person name="Fu Q."/>
            <person name="Fu X."/>
            <person name="Miao Y."/>
            <person name="Liu J."/>
            <person name="Yu Q."/>
            <person name="Li R."/>
            <person name="Liao H."/>
            <person name="Li X."/>
            <person name="Kong Y."/>
            <person name="Jiang Z."/>
            <person name="Chourrout D."/>
            <person name="Li R."/>
            <person name="Bao Z."/>
        </authorList>
    </citation>
    <scope>NUCLEOTIDE SEQUENCE [LARGE SCALE GENOMIC DNA]</scope>
    <source>
        <strain evidence="9 10">PY_sf001</strain>
    </source>
</reference>
<dbReference type="OrthoDB" id="5984008at2759"/>
<keyword evidence="6 9" id="KW-0675">Receptor</keyword>
<evidence type="ECO:0000256" key="4">
    <source>
        <dbReference type="ARBA" id="ARBA00022989"/>
    </source>
</evidence>
<feature type="transmembrane region" description="Helical" evidence="8">
    <location>
        <begin position="147"/>
        <end position="167"/>
    </location>
</feature>
<dbReference type="Gene3D" id="3.40.190.10">
    <property type="entry name" value="Periplasmic binding protein-like II"/>
    <property type="match status" value="2"/>
</dbReference>
<comment type="subcellular location">
    <subcellularLocation>
        <location evidence="1">Cell membrane</location>
        <topology evidence="1">Multi-pass membrane protein</topology>
    </subcellularLocation>
</comment>
<dbReference type="STRING" id="6573.A0A210PK74"/>
<evidence type="ECO:0000313" key="10">
    <source>
        <dbReference type="Proteomes" id="UP000242188"/>
    </source>
</evidence>
<keyword evidence="10" id="KW-1185">Reference proteome</keyword>
<name>A0A210PK74_MIZYE</name>
<evidence type="ECO:0000256" key="6">
    <source>
        <dbReference type="ARBA" id="ARBA00023170"/>
    </source>
</evidence>
<dbReference type="AlphaFoldDB" id="A0A210PK74"/>
<dbReference type="PANTHER" id="PTHR42643">
    <property type="entry name" value="IONOTROPIC RECEPTOR 20A-RELATED"/>
    <property type="match status" value="1"/>
</dbReference>
<evidence type="ECO:0000313" key="9">
    <source>
        <dbReference type="EMBL" id="OWF36887.1"/>
    </source>
</evidence>
<protein>
    <submittedName>
        <fullName evidence="9">Glutamate receptor 3</fullName>
    </submittedName>
</protein>
<sequence length="202" mass="22896">MLYLFDVYSKLVFIQHPQTADSGIYKTIWNRMGDMPVVKSTNDALDIVRKTDTAYMTDRSQLEYHVLSDCKTYALADEIFNTAGYGFVVPENAPYLDSFNYNIMRMQEAGLIEKWRQKWWPRSDQCSVSGRTSSATALGIDSLAGPFLVYVCIAALSFVCLLFEICLKRRAYVKQKKVSKVESGQITNGRGNGTINNGFEFD</sequence>
<keyword evidence="5 8" id="KW-0472">Membrane</keyword>
<keyword evidence="7" id="KW-0325">Glycoprotein</keyword>
<dbReference type="PANTHER" id="PTHR42643:SF24">
    <property type="entry name" value="IONOTROPIC RECEPTOR 60A"/>
    <property type="match status" value="1"/>
</dbReference>
<dbReference type="EMBL" id="NEDP02075786">
    <property type="protein sequence ID" value="OWF36887.1"/>
    <property type="molecule type" value="Genomic_DNA"/>
</dbReference>
<gene>
    <name evidence="9" type="ORF">KP79_PYT25963</name>
</gene>
<evidence type="ECO:0000256" key="2">
    <source>
        <dbReference type="ARBA" id="ARBA00022475"/>
    </source>
</evidence>
<evidence type="ECO:0000256" key="3">
    <source>
        <dbReference type="ARBA" id="ARBA00022692"/>
    </source>
</evidence>
<comment type="caution">
    <text evidence="9">The sequence shown here is derived from an EMBL/GenBank/DDBJ whole genome shotgun (WGS) entry which is preliminary data.</text>
</comment>
<keyword evidence="4 8" id="KW-1133">Transmembrane helix</keyword>
<accession>A0A210PK74</accession>
<keyword evidence="3 8" id="KW-0812">Transmembrane</keyword>
<evidence type="ECO:0000256" key="1">
    <source>
        <dbReference type="ARBA" id="ARBA00004651"/>
    </source>
</evidence>
<keyword evidence="2" id="KW-1003">Cell membrane</keyword>
<organism evidence="9 10">
    <name type="scientific">Mizuhopecten yessoensis</name>
    <name type="common">Japanese scallop</name>
    <name type="synonym">Patinopecten yessoensis</name>
    <dbReference type="NCBI Taxonomy" id="6573"/>
    <lineage>
        <taxon>Eukaryota</taxon>
        <taxon>Metazoa</taxon>
        <taxon>Spiralia</taxon>
        <taxon>Lophotrochozoa</taxon>
        <taxon>Mollusca</taxon>
        <taxon>Bivalvia</taxon>
        <taxon>Autobranchia</taxon>
        <taxon>Pteriomorphia</taxon>
        <taxon>Pectinida</taxon>
        <taxon>Pectinoidea</taxon>
        <taxon>Pectinidae</taxon>
        <taxon>Mizuhopecten</taxon>
    </lineage>
</organism>
<dbReference type="Proteomes" id="UP000242188">
    <property type="component" value="Unassembled WGS sequence"/>
</dbReference>
<dbReference type="InterPro" id="IPR052192">
    <property type="entry name" value="Insect_Ionotropic_Sensory_Rcpt"/>
</dbReference>
<dbReference type="GO" id="GO:0005886">
    <property type="term" value="C:plasma membrane"/>
    <property type="evidence" value="ECO:0007669"/>
    <property type="project" value="UniProtKB-SubCell"/>
</dbReference>
<evidence type="ECO:0000256" key="7">
    <source>
        <dbReference type="ARBA" id="ARBA00023180"/>
    </source>
</evidence>
<dbReference type="SUPFAM" id="SSF53850">
    <property type="entry name" value="Periplasmic binding protein-like II"/>
    <property type="match status" value="1"/>
</dbReference>
<proteinExistence type="predicted"/>
<evidence type="ECO:0000256" key="5">
    <source>
        <dbReference type="ARBA" id="ARBA00023136"/>
    </source>
</evidence>